<keyword evidence="3" id="KW-1185">Reference proteome</keyword>
<name>A0A0D2H1Q0_CLAB1</name>
<sequence>MPTPQQVILDNPRRKYATLSLLVAGIQAQVDIALDAVKERLEGGNPGKTNPRSHSGWQFETLQNWGGNLDCNQYRLVIQVALSACPEVICIGHDVSHHCIFEKTRDPFGENIGYSNPTDDPHLRRYPTSGKNSHFLDSRSQDINEDLEDSLTLGLRKMSASPSPSPPLWLDNPAAR</sequence>
<dbReference type="VEuPathDB" id="FungiDB:Z519_12110"/>
<evidence type="ECO:0000313" key="3">
    <source>
        <dbReference type="Proteomes" id="UP000053789"/>
    </source>
</evidence>
<protein>
    <submittedName>
        <fullName evidence="2">Uncharacterized protein</fullName>
    </submittedName>
</protein>
<proteinExistence type="predicted"/>
<feature type="region of interest" description="Disordered" evidence="1">
    <location>
        <begin position="112"/>
        <end position="176"/>
    </location>
</feature>
<gene>
    <name evidence="2" type="ORF">Z519_12110</name>
</gene>
<dbReference type="RefSeq" id="XP_016613877.1">
    <property type="nucleotide sequence ID" value="XM_016769818.1"/>
</dbReference>
<evidence type="ECO:0000313" key="2">
    <source>
        <dbReference type="EMBL" id="KIW87208.1"/>
    </source>
</evidence>
<reference evidence="2" key="1">
    <citation type="submission" date="2015-01" db="EMBL/GenBank/DDBJ databases">
        <title>The Genome Sequence of Cladophialophora bantiana CBS 173.52.</title>
        <authorList>
            <consortium name="The Broad Institute Genomics Platform"/>
            <person name="Cuomo C."/>
            <person name="de Hoog S."/>
            <person name="Gorbushina A."/>
            <person name="Stielow B."/>
            <person name="Teixiera M."/>
            <person name="Abouelleil A."/>
            <person name="Chapman S.B."/>
            <person name="Priest M."/>
            <person name="Young S.K."/>
            <person name="Wortman J."/>
            <person name="Nusbaum C."/>
            <person name="Birren B."/>
        </authorList>
    </citation>
    <scope>NUCLEOTIDE SEQUENCE [LARGE SCALE GENOMIC DNA]</scope>
    <source>
        <strain evidence="2">CBS 173.52</strain>
    </source>
</reference>
<dbReference type="Proteomes" id="UP000053789">
    <property type="component" value="Unassembled WGS sequence"/>
</dbReference>
<accession>A0A0D2H1Q0</accession>
<organism evidence="2 3">
    <name type="scientific">Cladophialophora bantiana (strain ATCC 10958 / CBS 173.52 / CDC B-1940 / NIH 8579)</name>
    <name type="common">Xylohypha bantiana</name>
    <dbReference type="NCBI Taxonomy" id="1442370"/>
    <lineage>
        <taxon>Eukaryota</taxon>
        <taxon>Fungi</taxon>
        <taxon>Dikarya</taxon>
        <taxon>Ascomycota</taxon>
        <taxon>Pezizomycotina</taxon>
        <taxon>Eurotiomycetes</taxon>
        <taxon>Chaetothyriomycetidae</taxon>
        <taxon>Chaetothyriales</taxon>
        <taxon>Herpotrichiellaceae</taxon>
        <taxon>Cladophialophora</taxon>
    </lineage>
</organism>
<dbReference type="AlphaFoldDB" id="A0A0D2H1Q0"/>
<evidence type="ECO:0000256" key="1">
    <source>
        <dbReference type="SAM" id="MobiDB-lite"/>
    </source>
</evidence>
<dbReference type="HOGENOM" id="CLU_1524977_0_0_1"/>
<dbReference type="EMBL" id="KN847005">
    <property type="protein sequence ID" value="KIW87208.1"/>
    <property type="molecule type" value="Genomic_DNA"/>
</dbReference>
<dbReference type="GeneID" id="27705038"/>